<reference evidence="1 2" key="1">
    <citation type="submission" date="2016-01" db="EMBL/GenBank/DDBJ databases">
        <title>The new phylogeny of the genus Mycobacterium.</title>
        <authorList>
            <person name="Tarcisio F."/>
            <person name="Conor M."/>
            <person name="Antonella G."/>
            <person name="Elisabetta G."/>
            <person name="Giulia F.S."/>
            <person name="Sara T."/>
            <person name="Anna F."/>
            <person name="Clotilde B."/>
            <person name="Roberto B."/>
            <person name="Veronica D.S."/>
            <person name="Fabio R."/>
            <person name="Monica P."/>
            <person name="Olivier J."/>
            <person name="Enrico T."/>
            <person name="Nicola S."/>
        </authorList>
    </citation>
    <scope>NUCLEOTIDE SEQUENCE [LARGE SCALE GENOMIC DNA]</scope>
    <source>
        <strain evidence="1 2">DSM 44803</strain>
    </source>
</reference>
<proteinExistence type="predicted"/>
<dbReference type="OrthoDB" id="4629291at2"/>
<sequence length="100" mass="10710">MALNADVAQMLSGASQLSNIQQEVLSALGRYVTMNQNLTGTGFSGDAALASMATTEDINRTGQQVSQRFQSVIDIMKRSAHQYQETNAQNRAALGSIQST</sequence>
<dbReference type="RefSeq" id="WP_007172153.1">
    <property type="nucleotide sequence ID" value="NZ_JACKSS010000159.1"/>
</dbReference>
<dbReference type="Proteomes" id="UP000193781">
    <property type="component" value="Unassembled WGS sequence"/>
</dbReference>
<keyword evidence="2" id="KW-1185">Reference proteome</keyword>
<evidence type="ECO:0000313" key="2">
    <source>
        <dbReference type="Proteomes" id="UP000193781"/>
    </source>
</evidence>
<name>A0A0F5NBW4_9MYCO</name>
<dbReference type="EMBL" id="LQPH01000161">
    <property type="protein sequence ID" value="ORW16466.1"/>
    <property type="molecule type" value="Genomic_DNA"/>
</dbReference>
<organism evidence="1 2">
    <name type="scientific">Mycobacterium nebraskense</name>
    <dbReference type="NCBI Taxonomy" id="244292"/>
    <lineage>
        <taxon>Bacteria</taxon>
        <taxon>Bacillati</taxon>
        <taxon>Actinomycetota</taxon>
        <taxon>Actinomycetes</taxon>
        <taxon>Mycobacteriales</taxon>
        <taxon>Mycobacteriaceae</taxon>
        <taxon>Mycobacterium</taxon>
    </lineage>
</organism>
<evidence type="ECO:0000313" key="1">
    <source>
        <dbReference type="EMBL" id="ORW16466.1"/>
    </source>
</evidence>
<accession>A0A0F5NBW4</accession>
<dbReference type="Gene3D" id="1.10.287.1060">
    <property type="entry name" value="ESAT-6-like"/>
    <property type="match status" value="1"/>
</dbReference>
<dbReference type="STRING" id="244292.ABW17_25525"/>
<dbReference type="InterPro" id="IPR036689">
    <property type="entry name" value="ESAT-6-like_sf"/>
</dbReference>
<dbReference type="AlphaFoldDB" id="A0A0F5NBW4"/>
<dbReference type="SUPFAM" id="SSF140453">
    <property type="entry name" value="EsxAB dimer-like"/>
    <property type="match status" value="1"/>
</dbReference>
<comment type="caution">
    <text evidence="1">The sequence shown here is derived from an EMBL/GenBank/DDBJ whole genome shotgun (WGS) entry which is preliminary data.</text>
</comment>
<gene>
    <name evidence="1" type="ORF">AWC17_14755</name>
</gene>
<protein>
    <submittedName>
        <fullName evidence="1">Uncharacterized protein</fullName>
    </submittedName>
</protein>